<protein>
    <submittedName>
        <fullName evidence="2">NAD(P)H-binding protein</fullName>
    </submittedName>
</protein>
<dbReference type="GO" id="GO:0004074">
    <property type="term" value="F:biliverdin reductase [NAD(P)H] activity"/>
    <property type="evidence" value="ECO:0007669"/>
    <property type="project" value="TreeGrafter"/>
</dbReference>
<keyword evidence="3" id="KW-1185">Reference proteome</keyword>
<dbReference type="EMBL" id="JAAXPN010000009">
    <property type="protein sequence ID" value="NKZ24781.1"/>
    <property type="molecule type" value="Genomic_DNA"/>
</dbReference>
<proteinExistence type="predicted"/>
<dbReference type="InterPro" id="IPR036291">
    <property type="entry name" value="NAD(P)-bd_dom_sf"/>
</dbReference>
<feature type="domain" description="NAD(P)-binding" evidence="1">
    <location>
        <begin position="8"/>
        <end position="194"/>
    </location>
</feature>
<name>A0A7X6N2W2_9LACO</name>
<dbReference type="PANTHER" id="PTHR43355">
    <property type="entry name" value="FLAVIN REDUCTASE (NADPH)"/>
    <property type="match status" value="1"/>
</dbReference>
<dbReference type="PANTHER" id="PTHR43355:SF2">
    <property type="entry name" value="FLAVIN REDUCTASE (NADPH)"/>
    <property type="match status" value="1"/>
</dbReference>
<evidence type="ECO:0000313" key="3">
    <source>
        <dbReference type="Proteomes" id="UP000549765"/>
    </source>
</evidence>
<accession>A0A7X6N2W2</accession>
<evidence type="ECO:0000313" key="2">
    <source>
        <dbReference type="EMBL" id="NKZ24781.1"/>
    </source>
</evidence>
<evidence type="ECO:0000259" key="1">
    <source>
        <dbReference type="Pfam" id="PF13460"/>
    </source>
</evidence>
<dbReference type="Gene3D" id="3.40.50.720">
    <property type="entry name" value="NAD(P)-binding Rossmann-like Domain"/>
    <property type="match status" value="1"/>
</dbReference>
<dbReference type="Pfam" id="PF13460">
    <property type="entry name" value="NAD_binding_10"/>
    <property type="match status" value="1"/>
</dbReference>
<sequence>MKKIVILGANGNIARFVSADLAQTGDFELIKTSRHANTDVEALDVLDQAAVTAFLQAHGGADEIDAVYANLGVHGQQVAATKSVVNAMQAAGVNRLYWVATAGIYGEFSAATREKWIDVLGDPSAPTTYFGEQAASAQVIEASSLDYTLIRPSALTDDAGKQAIYEQTDHELILGGPISRKTVAEWIVNAIQAPRDFSRASVALSTK</sequence>
<dbReference type="Proteomes" id="UP000549765">
    <property type="component" value="Unassembled WGS sequence"/>
</dbReference>
<dbReference type="RefSeq" id="WP_168722574.1">
    <property type="nucleotide sequence ID" value="NZ_JAAXPN010000009.1"/>
</dbReference>
<reference evidence="2 3" key="1">
    <citation type="submission" date="2020-04" db="EMBL/GenBank/DDBJ databases">
        <title>MicrobeNet Type strains.</title>
        <authorList>
            <person name="Nicholson A.C."/>
        </authorList>
    </citation>
    <scope>NUCLEOTIDE SEQUENCE [LARGE SCALE GENOMIC DNA]</scope>
    <source>
        <strain evidence="2 3">CCUG 61472</strain>
    </source>
</reference>
<gene>
    <name evidence="2" type="ORF">HF964_08235</name>
</gene>
<organism evidence="2 3">
    <name type="scientific">Periweissella fabalis</name>
    <dbReference type="NCBI Taxonomy" id="1070421"/>
    <lineage>
        <taxon>Bacteria</taxon>
        <taxon>Bacillati</taxon>
        <taxon>Bacillota</taxon>
        <taxon>Bacilli</taxon>
        <taxon>Lactobacillales</taxon>
        <taxon>Lactobacillaceae</taxon>
        <taxon>Periweissella</taxon>
    </lineage>
</organism>
<dbReference type="GO" id="GO:0042602">
    <property type="term" value="F:riboflavin reductase (NADPH) activity"/>
    <property type="evidence" value="ECO:0007669"/>
    <property type="project" value="TreeGrafter"/>
</dbReference>
<dbReference type="InterPro" id="IPR016040">
    <property type="entry name" value="NAD(P)-bd_dom"/>
</dbReference>
<comment type="caution">
    <text evidence="2">The sequence shown here is derived from an EMBL/GenBank/DDBJ whole genome shotgun (WGS) entry which is preliminary data.</text>
</comment>
<dbReference type="AlphaFoldDB" id="A0A7X6N2W2"/>
<dbReference type="SUPFAM" id="SSF51735">
    <property type="entry name" value="NAD(P)-binding Rossmann-fold domains"/>
    <property type="match status" value="1"/>
</dbReference>
<dbReference type="InterPro" id="IPR051606">
    <property type="entry name" value="Polyketide_Oxido-like"/>
</dbReference>